<accession>A0A4Y7SUW9</accession>
<feature type="signal peptide" evidence="2">
    <location>
        <begin position="1"/>
        <end position="20"/>
    </location>
</feature>
<protein>
    <recommendedName>
        <fullName evidence="5">Secreted protein</fullName>
    </recommendedName>
</protein>
<dbReference type="Proteomes" id="UP000298030">
    <property type="component" value="Unassembled WGS sequence"/>
</dbReference>
<evidence type="ECO:0000313" key="4">
    <source>
        <dbReference type="Proteomes" id="UP000298030"/>
    </source>
</evidence>
<evidence type="ECO:0008006" key="5">
    <source>
        <dbReference type="Google" id="ProtNLM"/>
    </source>
</evidence>
<evidence type="ECO:0000256" key="1">
    <source>
        <dbReference type="SAM" id="MobiDB-lite"/>
    </source>
</evidence>
<sequence length="86" mass="8848">MSSSFIGCIHLPFFSASSLASSTLTTPSHGTSTKDQGAASRPPMPTTFVIPLPIPEARDRQAHSCSPGGVVPCGWASARLPVGHST</sequence>
<comment type="caution">
    <text evidence="3">The sequence shown here is derived from an EMBL/GenBank/DDBJ whole genome shotgun (WGS) entry which is preliminary data.</text>
</comment>
<dbReference type="EMBL" id="QPFP01000055">
    <property type="protein sequence ID" value="TEB25660.1"/>
    <property type="molecule type" value="Genomic_DNA"/>
</dbReference>
<feature type="chain" id="PRO_5021198037" description="Secreted protein" evidence="2">
    <location>
        <begin position="21"/>
        <end position="86"/>
    </location>
</feature>
<evidence type="ECO:0000313" key="3">
    <source>
        <dbReference type="EMBL" id="TEB25660.1"/>
    </source>
</evidence>
<reference evidence="3 4" key="1">
    <citation type="journal article" date="2019" name="Nat. Ecol. Evol.">
        <title>Megaphylogeny resolves global patterns of mushroom evolution.</title>
        <authorList>
            <person name="Varga T."/>
            <person name="Krizsan K."/>
            <person name="Foldi C."/>
            <person name="Dima B."/>
            <person name="Sanchez-Garcia M."/>
            <person name="Sanchez-Ramirez S."/>
            <person name="Szollosi G.J."/>
            <person name="Szarkandi J.G."/>
            <person name="Papp V."/>
            <person name="Albert L."/>
            <person name="Andreopoulos W."/>
            <person name="Angelini C."/>
            <person name="Antonin V."/>
            <person name="Barry K.W."/>
            <person name="Bougher N.L."/>
            <person name="Buchanan P."/>
            <person name="Buyck B."/>
            <person name="Bense V."/>
            <person name="Catcheside P."/>
            <person name="Chovatia M."/>
            <person name="Cooper J."/>
            <person name="Damon W."/>
            <person name="Desjardin D."/>
            <person name="Finy P."/>
            <person name="Geml J."/>
            <person name="Haridas S."/>
            <person name="Hughes K."/>
            <person name="Justo A."/>
            <person name="Karasinski D."/>
            <person name="Kautmanova I."/>
            <person name="Kiss B."/>
            <person name="Kocsube S."/>
            <person name="Kotiranta H."/>
            <person name="LaButti K.M."/>
            <person name="Lechner B.E."/>
            <person name="Liimatainen K."/>
            <person name="Lipzen A."/>
            <person name="Lukacs Z."/>
            <person name="Mihaltcheva S."/>
            <person name="Morgado L.N."/>
            <person name="Niskanen T."/>
            <person name="Noordeloos M.E."/>
            <person name="Ohm R.A."/>
            <person name="Ortiz-Santana B."/>
            <person name="Ovrebo C."/>
            <person name="Racz N."/>
            <person name="Riley R."/>
            <person name="Savchenko A."/>
            <person name="Shiryaev A."/>
            <person name="Soop K."/>
            <person name="Spirin V."/>
            <person name="Szebenyi C."/>
            <person name="Tomsovsky M."/>
            <person name="Tulloss R.E."/>
            <person name="Uehling J."/>
            <person name="Grigoriev I.V."/>
            <person name="Vagvolgyi C."/>
            <person name="Papp T."/>
            <person name="Martin F.M."/>
            <person name="Miettinen O."/>
            <person name="Hibbett D.S."/>
            <person name="Nagy L.G."/>
        </authorList>
    </citation>
    <scope>NUCLEOTIDE SEQUENCE [LARGE SCALE GENOMIC DNA]</scope>
    <source>
        <strain evidence="3 4">FP101781</strain>
    </source>
</reference>
<evidence type="ECO:0000256" key="2">
    <source>
        <dbReference type="SAM" id="SignalP"/>
    </source>
</evidence>
<gene>
    <name evidence="3" type="ORF">FA13DRAFT_1150448</name>
</gene>
<proteinExistence type="predicted"/>
<organism evidence="3 4">
    <name type="scientific">Coprinellus micaceus</name>
    <name type="common">Glistening ink-cap mushroom</name>
    <name type="synonym">Coprinus micaceus</name>
    <dbReference type="NCBI Taxonomy" id="71717"/>
    <lineage>
        <taxon>Eukaryota</taxon>
        <taxon>Fungi</taxon>
        <taxon>Dikarya</taxon>
        <taxon>Basidiomycota</taxon>
        <taxon>Agaricomycotina</taxon>
        <taxon>Agaricomycetes</taxon>
        <taxon>Agaricomycetidae</taxon>
        <taxon>Agaricales</taxon>
        <taxon>Agaricineae</taxon>
        <taxon>Psathyrellaceae</taxon>
        <taxon>Coprinellus</taxon>
    </lineage>
</organism>
<dbReference type="AlphaFoldDB" id="A0A4Y7SUW9"/>
<feature type="region of interest" description="Disordered" evidence="1">
    <location>
        <begin position="21"/>
        <end position="47"/>
    </location>
</feature>
<name>A0A4Y7SUW9_COPMI</name>
<keyword evidence="4" id="KW-1185">Reference proteome</keyword>
<keyword evidence="2" id="KW-0732">Signal</keyword>